<dbReference type="Gene3D" id="3.40.1090.10">
    <property type="entry name" value="Cytosolic phospholipase A2 catalytic domain"/>
    <property type="match status" value="1"/>
</dbReference>
<dbReference type="InterPro" id="IPR001763">
    <property type="entry name" value="Rhodanese-like_dom"/>
</dbReference>
<dbReference type="EC" id="3.1.1.5" evidence="6"/>
<feature type="region of interest" description="Disordered" evidence="7">
    <location>
        <begin position="1"/>
        <end position="90"/>
    </location>
</feature>
<keyword evidence="3 5" id="KW-0442">Lipid degradation</keyword>
<name>A0A316UN85_9BASI</name>
<evidence type="ECO:0000256" key="6">
    <source>
        <dbReference type="RuleBase" id="RU362103"/>
    </source>
</evidence>
<dbReference type="Pfam" id="PF01735">
    <property type="entry name" value="PLA2_B"/>
    <property type="match status" value="1"/>
</dbReference>
<evidence type="ECO:0000256" key="5">
    <source>
        <dbReference type="PROSITE-ProRule" id="PRU00555"/>
    </source>
</evidence>
<dbReference type="STRING" id="1569628.A0A316UN85"/>
<sequence length="718" mass="79990">MDQKETGLDDTHPEGYRPWHDGDGGEAASHDAPDALLAADGDDQSRDSRSKPKECLSSLASKLHLGHQEQNSPSSSSSIPRPQTRRHHSHRLRDLWHVHSEALADLSDSTLYPELDWDAHLRRENTLSKAEADSLLKRKERIAQSEAFRQLAGVKEGEVVQPKDVPTVSLGGSGGGYRAMLGFLGFIEEFQREESSIWPLFSYTSGVSGSCWTLGTLYTVGRMDAAYLFDHFALTSSRHPLSLAAIDAVARSAKGTYFQLGPLLQKLHLKHLHPGPLDLYGTLLTSHLLLKSKDEGQEEEEPCLKREWYQWSRVFERCRIDQGEQPLPILTAVRHERPWKDWKAPGEQPFASSNHMSAEHQAAGSRTWWQWFELSPLEFGSDELEGWIPAWSFGRRFDGGKSTQRLPERSFSLLLGMCTSAPAGPLSAWLQTLYRNLPTGKFGDWLRKETDEWTAEHPEQTEKIQAHHPVHAMNEANPFFGAEKKEGRGEGFENSPRIHLIDAGISNNLPQVHFRPGREVDVVVMCDYSSDVQSGGAVQRLVEYGKERGYVVKKASADGERATKGGTGGDAASSEKHDAKGDEHTPTAEEIAQRFAGQYAQTLTLHPTHTGSGAAETSAVYNSRHQPQLLHEQTMVYLPLLPHAVQPGYDPSTAPFSSSYNLTWTDEQVQTIRKTARACAREGVVAVRSAIRAAYEKRKSERMDAEARRRYATHAGAS</sequence>
<evidence type="ECO:0000256" key="1">
    <source>
        <dbReference type="ARBA" id="ARBA00008780"/>
    </source>
</evidence>
<dbReference type="SMART" id="SM00022">
    <property type="entry name" value="PLAc"/>
    <property type="match status" value="1"/>
</dbReference>
<dbReference type="AlphaFoldDB" id="A0A316UN85"/>
<dbReference type="InterPro" id="IPR016035">
    <property type="entry name" value="Acyl_Trfase/lysoPLipase"/>
</dbReference>
<feature type="region of interest" description="Disordered" evidence="7">
    <location>
        <begin position="556"/>
        <end position="587"/>
    </location>
</feature>
<evidence type="ECO:0000256" key="3">
    <source>
        <dbReference type="ARBA" id="ARBA00022963"/>
    </source>
</evidence>
<dbReference type="RefSeq" id="XP_025361351.1">
    <property type="nucleotide sequence ID" value="XM_025508326.1"/>
</dbReference>
<comment type="catalytic activity">
    <reaction evidence="6">
        <text>a 1-acyl-sn-glycero-3-phosphocholine + H2O = sn-glycerol 3-phosphocholine + a fatty acid + H(+)</text>
        <dbReference type="Rhea" id="RHEA:15177"/>
        <dbReference type="ChEBI" id="CHEBI:15377"/>
        <dbReference type="ChEBI" id="CHEBI:15378"/>
        <dbReference type="ChEBI" id="CHEBI:16870"/>
        <dbReference type="ChEBI" id="CHEBI:28868"/>
        <dbReference type="ChEBI" id="CHEBI:58168"/>
        <dbReference type="EC" id="3.1.1.5"/>
    </reaction>
</comment>
<dbReference type="GeneID" id="37030149"/>
<dbReference type="PROSITE" id="PS50206">
    <property type="entry name" value="RHODANESE_3"/>
    <property type="match status" value="1"/>
</dbReference>
<evidence type="ECO:0000256" key="2">
    <source>
        <dbReference type="ARBA" id="ARBA00022801"/>
    </source>
</evidence>
<evidence type="ECO:0000313" key="10">
    <source>
        <dbReference type="EMBL" id="PWN26739.1"/>
    </source>
</evidence>
<feature type="compositionally biased region" description="Basic and acidic residues" evidence="7">
    <location>
        <begin position="573"/>
        <end position="587"/>
    </location>
</feature>
<keyword evidence="2 5" id="KW-0378">Hydrolase</keyword>
<dbReference type="EMBL" id="KZ819670">
    <property type="protein sequence ID" value="PWN26739.1"/>
    <property type="molecule type" value="Genomic_DNA"/>
</dbReference>
<evidence type="ECO:0000313" key="11">
    <source>
        <dbReference type="Proteomes" id="UP000245884"/>
    </source>
</evidence>
<dbReference type="OrthoDB" id="4084751at2759"/>
<dbReference type="PANTHER" id="PTHR10728">
    <property type="entry name" value="CYTOSOLIC PHOSPHOLIPASE A2"/>
    <property type="match status" value="1"/>
</dbReference>
<dbReference type="GO" id="GO:0004622">
    <property type="term" value="F:phosphatidylcholine lysophospholipase activity"/>
    <property type="evidence" value="ECO:0007669"/>
    <property type="project" value="UniProtKB-EC"/>
</dbReference>
<reference evidence="10 11" key="1">
    <citation type="journal article" date="2018" name="Mol. Biol. Evol.">
        <title>Broad Genomic Sampling Reveals a Smut Pathogenic Ancestry of the Fungal Clade Ustilaginomycotina.</title>
        <authorList>
            <person name="Kijpornyongpan T."/>
            <person name="Mondo S.J."/>
            <person name="Barry K."/>
            <person name="Sandor L."/>
            <person name="Lee J."/>
            <person name="Lipzen A."/>
            <person name="Pangilinan J."/>
            <person name="LaButti K."/>
            <person name="Hainaut M."/>
            <person name="Henrissat B."/>
            <person name="Grigoriev I.V."/>
            <person name="Spatafora J.W."/>
            <person name="Aime M.C."/>
        </authorList>
    </citation>
    <scope>NUCLEOTIDE SEQUENCE [LARGE SCALE GENOMIC DNA]</scope>
    <source>
        <strain evidence="10 11">MCA 5214</strain>
    </source>
</reference>
<dbReference type="GO" id="GO:0004623">
    <property type="term" value="F:phospholipase A2 activity"/>
    <property type="evidence" value="ECO:0007669"/>
    <property type="project" value="TreeGrafter"/>
</dbReference>
<dbReference type="InterPro" id="IPR002642">
    <property type="entry name" value="LysoPLipase_cat_dom"/>
</dbReference>
<dbReference type="Proteomes" id="UP000245884">
    <property type="component" value="Unassembled WGS sequence"/>
</dbReference>
<dbReference type="PANTHER" id="PTHR10728:SF40">
    <property type="entry name" value="PATATIN FAMILY PROTEIN"/>
    <property type="match status" value="1"/>
</dbReference>
<dbReference type="SUPFAM" id="SSF52151">
    <property type="entry name" value="FabD/lysophospholipase-like"/>
    <property type="match status" value="1"/>
</dbReference>
<accession>A0A316UN85</accession>
<dbReference type="GO" id="GO:0005829">
    <property type="term" value="C:cytosol"/>
    <property type="evidence" value="ECO:0007669"/>
    <property type="project" value="TreeGrafter"/>
</dbReference>
<keyword evidence="11" id="KW-1185">Reference proteome</keyword>
<evidence type="ECO:0000256" key="4">
    <source>
        <dbReference type="ARBA" id="ARBA00023098"/>
    </source>
</evidence>
<proteinExistence type="inferred from homology"/>
<evidence type="ECO:0000259" key="9">
    <source>
        <dbReference type="PROSITE" id="PS51210"/>
    </source>
</evidence>
<dbReference type="PROSITE" id="PS51210">
    <property type="entry name" value="PLA2C"/>
    <property type="match status" value="1"/>
</dbReference>
<gene>
    <name evidence="10" type="ORF">BDZ90DRAFT_260998</name>
</gene>
<evidence type="ECO:0000256" key="7">
    <source>
        <dbReference type="SAM" id="MobiDB-lite"/>
    </source>
</evidence>
<evidence type="ECO:0000259" key="8">
    <source>
        <dbReference type="PROSITE" id="PS50206"/>
    </source>
</evidence>
<protein>
    <recommendedName>
        <fullName evidence="6">Lysophospholipase</fullName>
        <ecNumber evidence="6">3.1.1.5</ecNumber>
    </recommendedName>
</protein>
<dbReference type="GO" id="GO:0046475">
    <property type="term" value="P:glycerophospholipid catabolic process"/>
    <property type="evidence" value="ECO:0007669"/>
    <property type="project" value="TreeGrafter"/>
</dbReference>
<feature type="compositionally biased region" description="Basic and acidic residues" evidence="7">
    <location>
        <begin position="43"/>
        <end position="54"/>
    </location>
</feature>
<feature type="domain" description="Rhodanese" evidence="8">
    <location>
        <begin position="516"/>
        <end position="564"/>
    </location>
</feature>
<keyword evidence="4 5" id="KW-0443">Lipid metabolism</keyword>
<comment type="similarity">
    <text evidence="1 6">Belongs to the lysophospholipase family.</text>
</comment>
<feature type="compositionally biased region" description="Basic and acidic residues" evidence="7">
    <location>
        <begin position="1"/>
        <end position="33"/>
    </location>
</feature>
<organism evidence="10 11">
    <name type="scientific">Jaminaea rosea</name>
    <dbReference type="NCBI Taxonomy" id="1569628"/>
    <lineage>
        <taxon>Eukaryota</taxon>
        <taxon>Fungi</taxon>
        <taxon>Dikarya</taxon>
        <taxon>Basidiomycota</taxon>
        <taxon>Ustilaginomycotina</taxon>
        <taxon>Exobasidiomycetes</taxon>
        <taxon>Microstromatales</taxon>
        <taxon>Microstromatales incertae sedis</taxon>
        <taxon>Jaminaea</taxon>
    </lineage>
</organism>
<feature type="domain" description="PLA2c" evidence="9">
    <location>
        <begin position="113"/>
        <end position="718"/>
    </location>
</feature>